<name>A0A2M9WH83_9GAMM</name>
<reference evidence="3 4" key="1">
    <citation type="submission" date="2017-11" db="EMBL/GenBank/DDBJ databases">
        <title>The genome sequence of Pantoea rodasii DSM 26611.</title>
        <authorList>
            <person name="Gao J."/>
            <person name="Mao X."/>
            <person name="Sun J."/>
        </authorList>
    </citation>
    <scope>NUCLEOTIDE SEQUENCE [LARGE SCALE GENOMIC DNA]</scope>
    <source>
        <strain evidence="3 4">DSM 26611</strain>
    </source>
</reference>
<feature type="domain" description="Peptidase M20 dimerisation" evidence="2">
    <location>
        <begin position="183"/>
        <end position="278"/>
    </location>
</feature>
<dbReference type="NCBIfam" id="TIGR01891">
    <property type="entry name" value="amidohydrolases"/>
    <property type="match status" value="1"/>
</dbReference>
<dbReference type="PANTHER" id="PTHR30575">
    <property type="entry name" value="PEPTIDASE M20"/>
    <property type="match status" value="1"/>
</dbReference>
<dbReference type="InterPro" id="IPR011650">
    <property type="entry name" value="Peptidase_M20_dimer"/>
</dbReference>
<dbReference type="STRING" id="1076549.HA45_19065"/>
<dbReference type="PANTHER" id="PTHR30575:SF0">
    <property type="entry name" value="XAA-ARG DIPEPTIDASE"/>
    <property type="match status" value="1"/>
</dbReference>
<dbReference type="RefSeq" id="WP_100700195.1">
    <property type="nucleotide sequence ID" value="NZ_MLFP01000019.1"/>
</dbReference>
<dbReference type="Gene3D" id="3.40.630.10">
    <property type="entry name" value="Zn peptidases"/>
    <property type="match status" value="1"/>
</dbReference>
<proteinExistence type="predicted"/>
<evidence type="ECO:0000256" key="1">
    <source>
        <dbReference type="ARBA" id="ARBA00022801"/>
    </source>
</evidence>
<dbReference type="OrthoDB" id="9781032at2"/>
<dbReference type="Gene3D" id="3.30.70.360">
    <property type="match status" value="1"/>
</dbReference>
<dbReference type="EMBL" id="PIQI01000009">
    <property type="protein sequence ID" value="PJZ06921.1"/>
    <property type="molecule type" value="Genomic_DNA"/>
</dbReference>
<dbReference type="InterPro" id="IPR036264">
    <property type="entry name" value="Bact_exopeptidase_dim_dom"/>
</dbReference>
<evidence type="ECO:0000313" key="4">
    <source>
        <dbReference type="Proteomes" id="UP000232062"/>
    </source>
</evidence>
<dbReference type="GO" id="GO:0071713">
    <property type="term" value="F:para-aminobenzoyl-glutamate hydrolase activity"/>
    <property type="evidence" value="ECO:0007669"/>
    <property type="project" value="TreeGrafter"/>
</dbReference>
<keyword evidence="1 3" id="KW-0378">Hydrolase</keyword>
<protein>
    <submittedName>
        <fullName evidence="3">Amidohydrolase</fullName>
    </submittedName>
</protein>
<organism evidence="3 4">
    <name type="scientific">Pantoea rodasii</name>
    <dbReference type="NCBI Taxonomy" id="1076549"/>
    <lineage>
        <taxon>Bacteria</taxon>
        <taxon>Pseudomonadati</taxon>
        <taxon>Pseudomonadota</taxon>
        <taxon>Gammaproteobacteria</taxon>
        <taxon>Enterobacterales</taxon>
        <taxon>Erwiniaceae</taxon>
        <taxon>Pantoea</taxon>
    </lineage>
</organism>
<sequence length="465" mass="50287">MDYLDIIKQSLSKEAARLISVSDKIWDFAEVRYEEKQSSALMAQTLEDSGFEVVRNAGGIETAFVATFGKGQPVVAFLGEYDALPALSQEANTNCYSPVENAGNGHGCGHNLLGTGALAAALATKACIEELGLSGTIKYYGCPAEEGGGGKAFMARAGLFDGVDVAFTWHPWDENLAYNARMLATNQIKYLFKGKSTHAAFSPHMGRSALDGVELMNVGANFLREHIIPEARLHYAITNAGGNAPNVVQSDAHVLYKVRSPKMHQVREITERVKDIARGAALMTGTQVTMEFDAASADLIPNVTLASMMDEELSKFGPVTFTDEEKAFAQSIQATFSDEEKRRVEKSGKILSEDLTAFRKEPDFLNGSTDVGDVSWLVPVGQVYIATCAWGTAPHSWQMVTQGKSSYAHKGMLLAGSVIAASAVRALTNPALITAAKEEHILQLEGETYNSLLPEEAQPRPLNRK</sequence>
<evidence type="ECO:0000259" key="2">
    <source>
        <dbReference type="Pfam" id="PF07687"/>
    </source>
</evidence>
<gene>
    <name evidence="3" type="ORF">PRCB_02595</name>
</gene>
<comment type="caution">
    <text evidence="3">The sequence shown here is derived from an EMBL/GenBank/DDBJ whole genome shotgun (WGS) entry which is preliminary data.</text>
</comment>
<dbReference type="GO" id="GO:0016805">
    <property type="term" value="F:dipeptidase activity"/>
    <property type="evidence" value="ECO:0007669"/>
    <property type="project" value="TreeGrafter"/>
</dbReference>
<dbReference type="SUPFAM" id="SSF53187">
    <property type="entry name" value="Zn-dependent exopeptidases"/>
    <property type="match status" value="1"/>
</dbReference>
<dbReference type="GO" id="GO:0005737">
    <property type="term" value="C:cytoplasm"/>
    <property type="evidence" value="ECO:0007669"/>
    <property type="project" value="TreeGrafter"/>
</dbReference>
<dbReference type="PIRSF" id="PIRSF037227">
    <property type="entry name" value="Aminobenzoyl-glu_utiliz_pB"/>
    <property type="match status" value="1"/>
</dbReference>
<dbReference type="FunFam" id="3.30.70.360:FF:000004">
    <property type="entry name" value="Peptidase M20 domain-containing protein 2"/>
    <property type="match status" value="1"/>
</dbReference>
<dbReference type="InterPro" id="IPR017439">
    <property type="entry name" value="Amidohydrolase"/>
</dbReference>
<dbReference type="GO" id="GO:0046657">
    <property type="term" value="P:folic acid catabolic process"/>
    <property type="evidence" value="ECO:0007669"/>
    <property type="project" value="TreeGrafter"/>
</dbReference>
<dbReference type="InterPro" id="IPR017145">
    <property type="entry name" value="Aminobenzoyl-glu_utiliz_pB"/>
</dbReference>
<dbReference type="Pfam" id="PF07687">
    <property type="entry name" value="M20_dimer"/>
    <property type="match status" value="1"/>
</dbReference>
<dbReference type="InterPro" id="IPR052030">
    <property type="entry name" value="Peptidase_M20/M20A_hydrolases"/>
</dbReference>
<keyword evidence="4" id="KW-1185">Reference proteome</keyword>
<accession>A0A2M9WH83</accession>
<dbReference type="SUPFAM" id="SSF55031">
    <property type="entry name" value="Bacterial exopeptidase dimerisation domain"/>
    <property type="match status" value="1"/>
</dbReference>
<dbReference type="Pfam" id="PF01546">
    <property type="entry name" value="Peptidase_M20"/>
    <property type="match status" value="1"/>
</dbReference>
<evidence type="ECO:0000313" key="3">
    <source>
        <dbReference type="EMBL" id="PJZ06921.1"/>
    </source>
</evidence>
<dbReference type="AlphaFoldDB" id="A0A2M9WH83"/>
<dbReference type="InterPro" id="IPR002933">
    <property type="entry name" value="Peptidase_M20"/>
</dbReference>
<dbReference type="Proteomes" id="UP000232062">
    <property type="component" value="Unassembled WGS sequence"/>
</dbReference>